<feature type="transmembrane region" description="Helical" evidence="6">
    <location>
        <begin position="6"/>
        <end position="31"/>
    </location>
</feature>
<feature type="domain" description="G-protein coupled receptors family 1 profile" evidence="7">
    <location>
        <begin position="524"/>
        <end position="783"/>
    </location>
</feature>
<comment type="subcellular location">
    <subcellularLocation>
        <location evidence="1">Membrane</location>
    </subcellularLocation>
</comment>
<comment type="caution">
    <text evidence="8">The sequence shown here is derived from an EMBL/GenBank/DDBJ whole genome shotgun (WGS) entry which is preliminary data.</text>
</comment>
<feature type="transmembrane region" description="Helical" evidence="6">
    <location>
        <begin position="126"/>
        <end position="149"/>
    </location>
</feature>
<dbReference type="PROSITE" id="PS00237">
    <property type="entry name" value="G_PROTEIN_RECEP_F1_1"/>
    <property type="match status" value="1"/>
</dbReference>
<feature type="transmembrane region" description="Helical" evidence="6">
    <location>
        <begin position="223"/>
        <end position="244"/>
    </location>
</feature>
<evidence type="ECO:0000259" key="7">
    <source>
        <dbReference type="PROSITE" id="PS50262"/>
    </source>
</evidence>
<feature type="transmembrane region" description="Helical" evidence="6">
    <location>
        <begin position="368"/>
        <end position="394"/>
    </location>
</feature>
<feature type="transmembrane region" description="Helical" evidence="6">
    <location>
        <begin position="730"/>
        <end position="752"/>
    </location>
</feature>
<feature type="transmembrane region" description="Helical" evidence="6">
    <location>
        <begin position="587"/>
        <end position="610"/>
    </location>
</feature>
<evidence type="ECO:0000256" key="4">
    <source>
        <dbReference type="ARBA" id="ARBA00023136"/>
    </source>
</evidence>
<dbReference type="InterPro" id="IPR000276">
    <property type="entry name" value="GPCR_Rhodpsn"/>
</dbReference>
<accession>A0ABN8M299</accession>
<keyword evidence="5" id="KW-0297">G-protein coupled receptor</keyword>
<feature type="transmembrane region" description="Helical" evidence="6">
    <location>
        <begin position="677"/>
        <end position="699"/>
    </location>
</feature>
<keyword evidence="5" id="KW-0675">Receptor</keyword>
<evidence type="ECO:0000256" key="1">
    <source>
        <dbReference type="ARBA" id="ARBA00004370"/>
    </source>
</evidence>
<feature type="transmembrane region" description="Helical" evidence="6">
    <location>
        <begin position="256"/>
        <end position="279"/>
    </location>
</feature>
<feature type="transmembrane region" description="Helical" evidence="6">
    <location>
        <begin position="43"/>
        <end position="68"/>
    </location>
</feature>
<keyword evidence="5" id="KW-0807">Transducer</keyword>
<feature type="domain" description="G-protein coupled receptors family 1 profile" evidence="7">
    <location>
        <begin position="22"/>
        <end position="277"/>
    </location>
</feature>
<feature type="transmembrane region" description="Helical" evidence="6">
    <location>
        <begin position="415"/>
        <end position="441"/>
    </location>
</feature>
<keyword evidence="9" id="KW-1185">Reference proteome</keyword>
<dbReference type="CDD" id="cd00637">
    <property type="entry name" value="7tm_classA_rhodopsin-like"/>
    <property type="match status" value="2"/>
</dbReference>
<dbReference type="EMBL" id="CALNXI010000271">
    <property type="protein sequence ID" value="CAH3023710.1"/>
    <property type="molecule type" value="Genomic_DNA"/>
</dbReference>
<evidence type="ECO:0000256" key="5">
    <source>
        <dbReference type="RuleBase" id="RU000688"/>
    </source>
</evidence>
<reference evidence="8 9" key="1">
    <citation type="submission" date="2022-05" db="EMBL/GenBank/DDBJ databases">
        <authorList>
            <consortium name="Genoscope - CEA"/>
            <person name="William W."/>
        </authorList>
    </citation>
    <scope>NUCLEOTIDE SEQUENCE [LARGE SCALE GENOMIC DNA]</scope>
</reference>
<evidence type="ECO:0000256" key="6">
    <source>
        <dbReference type="SAM" id="Phobius"/>
    </source>
</evidence>
<proteinExistence type="inferred from homology"/>
<keyword evidence="4 6" id="KW-0472">Membrane</keyword>
<dbReference type="InterPro" id="IPR017452">
    <property type="entry name" value="GPCR_Rhodpsn_7TM"/>
</dbReference>
<dbReference type="Pfam" id="PF00001">
    <property type="entry name" value="7tm_1"/>
    <property type="match status" value="2"/>
</dbReference>
<dbReference type="Gene3D" id="1.20.1070.10">
    <property type="entry name" value="Rhodopsin 7-helix transmembrane proteins"/>
    <property type="match status" value="2"/>
</dbReference>
<sequence>MSSMDLGLTVSFSVIVLINLLGNGLVCLVVFKFRGMRAPINYLLVNLAVSDMMVALAITPQYVIKWAFHHPNGTAGDTMCRFLTGGNFIWVGQAASTFSLVIVAVERFYAVVRPFSDHLGRMKHQFIGMITASWLYALIFDLPLFFVVQHKDGVSHCVEQWPNKQLAKTYTVTCFFVFGAIPVGVMTVLYSKVLWNLWKGGGERTPLLAEQSRIRARKKVTKMVLIVSIIYAACRLPNLVLYMLSQYKPELYLYGSFPYVTTVVLVGLNSAMNPFIYALQSTNFRQHIRGALCCFSVGHPRGTHSRYVIGCCLIPLEICGVKNNWRRITYGLGCIWGMPSLSPLYSLVFKYSVFNCYQVLRQNSVSALSIHLLYFIFDVFLLRSHFIFSLFLSFNHSTSNTTNHGTSNLIPVKSFGSIVYHLAYCLRCPFICCILFLMYFFCARSISEVLFSASVKRFNPKSNLNLNICLSIKYKTLSTAFKRTLSFNALYEVEPMLTENKMSSENDIALLSAFSLLSLTDFVGNALVCSIILQWKRFRFRRSALDFLFLNLAIADMMVAVFAIPRYVLHGVFVHPRGLVGDYLCRYITGGNLMWTAGSASVFTLVTIAFERRHVADVVLGPYGFTKDFSQSKLLAFVIMSWIFALLLNLPLFFIMSYDEEMDFCTENWPHPVLPKLYGVLWFTVVGALPILCMTILYSKVVYQLWVRKVRTQQVNHRARLIPRRKATRMAITLTVIYSVCWLPNLILYILAFNHSNFVYGSPLYKWSVVLTCLNSAVNPFVYTLQSRRFRTSVKRTIMCK</sequence>
<comment type="similarity">
    <text evidence="5">Belongs to the G-protein coupled receptor 1 family.</text>
</comment>
<feature type="transmembrane region" description="Helical" evidence="6">
    <location>
        <begin position="169"/>
        <end position="190"/>
    </location>
</feature>
<keyword evidence="2 5" id="KW-0812">Transmembrane</keyword>
<feature type="transmembrane region" description="Helical" evidence="6">
    <location>
        <begin position="88"/>
        <end position="105"/>
    </location>
</feature>
<evidence type="ECO:0000256" key="3">
    <source>
        <dbReference type="ARBA" id="ARBA00022989"/>
    </source>
</evidence>
<evidence type="ECO:0000313" key="9">
    <source>
        <dbReference type="Proteomes" id="UP001159427"/>
    </source>
</evidence>
<evidence type="ECO:0000313" key="8">
    <source>
        <dbReference type="EMBL" id="CAH3023710.1"/>
    </source>
</evidence>
<dbReference type="PANTHER" id="PTHR45698">
    <property type="entry name" value="TRACE AMINE-ASSOCIATED RECEPTOR 19N-RELATED"/>
    <property type="match status" value="1"/>
</dbReference>
<dbReference type="PROSITE" id="PS50262">
    <property type="entry name" value="G_PROTEIN_RECEP_F1_2"/>
    <property type="match status" value="2"/>
</dbReference>
<dbReference type="PRINTS" id="PR00237">
    <property type="entry name" value="GPCRRHODOPSN"/>
</dbReference>
<gene>
    <name evidence="8" type="ORF">PEVE_00020197</name>
</gene>
<protein>
    <recommendedName>
        <fullName evidence="7">G-protein coupled receptors family 1 profile domain-containing protein</fullName>
    </recommendedName>
</protein>
<dbReference type="SUPFAM" id="SSF81321">
    <property type="entry name" value="Family A G protein-coupled receptor-like"/>
    <property type="match status" value="2"/>
</dbReference>
<organism evidence="8 9">
    <name type="scientific">Porites evermanni</name>
    <dbReference type="NCBI Taxonomy" id="104178"/>
    <lineage>
        <taxon>Eukaryota</taxon>
        <taxon>Metazoa</taxon>
        <taxon>Cnidaria</taxon>
        <taxon>Anthozoa</taxon>
        <taxon>Hexacorallia</taxon>
        <taxon>Scleractinia</taxon>
        <taxon>Fungiina</taxon>
        <taxon>Poritidae</taxon>
        <taxon>Porites</taxon>
    </lineage>
</organism>
<keyword evidence="3 6" id="KW-1133">Transmembrane helix</keyword>
<feature type="transmembrane region" description="Helical" evidence="6">
    <location>
        <begin position="545"/>
        <end position="567"/>
    </location>
</feature>
<feature type="transmembrane region" description="Helical" evidence="6">
    <location>
        <begin position="764"/>
        <end position="785"/>
    </location>
</feature>
<feature type="transmembrane region" description="Helical" evidence="6">
    <location>
        <begin position="634"/>
        <end position="657"/>
    </location>
</feature>
<name>A0ABN8M299_9CNID</name>
<dbReference type="PANTHER" id="PTHR45698:SF1">
    <property type="entry name" value="TRACE AMINE-ASSOCIATED RECEPTOR 13C-LIKE"/>
    <property type="match status" value="1"/>
</dbReference>
<dbReference type="Proteomes" id="UP001159427">
    <property type="component" value="Unassembled WGS sequence"/>
</dbReference>
<evidence type="ECO:0000256" key="2">
    <source>
        <dbReference type="ARBA" id="ARBA00022692"/>
    </source>
</evidence>